<protein>
    <recommendedName>
        <fullName evidence="5">DUF3322 and DUF2220 domain-containing protein</fullName>
    </recommendedName>
</protein>
<dbReference type="PIRSF" id="PIRSF028408">
    <property type="entry name" value="UCP028408"/>
    <property type="match status" value="1"/>
</dbReference>
<dbReference type="Pfam" id="PF09983">
    <property type="entry name" value="JetD_C"/>
    <property type="match status" value="1"/>
</dbReference>
<accession>A0ABR8NHT9</accession>
<dbReference type="Pfam" id="PF11795">
    <property type="entry name" value="DUF3322"/>
    <property type="match status" value="1"/>
</dbReference>
<dbReference type="InterPro" id="IPR014544">
    <property type="entry name" value="UCP028408"/>
</dbReference>
<gene>
    <name evidence="3" type="ORF">IF188_00895</name>
</gene>
<organism evidence="3 4">
    <name type="scientific">Microbacterium helvum</name>
    <dbReference type="NCBI Taxonomy" id="2773713"/>
    <lineage>
        <taxon>Bacteria</taxon>
        <taxon>Bacillati</taxon>
        <taxon>Actinomycetota</taxon>
        <taxon>Actinomycetes</taxon>
        <taxon>Micrococcales</taxon>
        <taxon>Microbacteriaceae</taxon>
        <taxon>Microbacterium</taxon>
    </lineage>
</organism>
<name>A0ABR8NHT9_9MICO</name>
<evidence type="ECO:0000259" key="1">
    <source>
        <dbReference type="Pfam" id="PF09983"/>
    </source>
</evidence>
<reference evidence="3 4" key="1">
    <citation type="submission" date="2020-09" db="EMBL/GenBank/DDBJ databases">
        <title>Isolation and identification of active actinomycetes.</title>
        <authorList>
            <person name="Li X."/>
        </authorList>
    </citation>
    <scope>NUCLEOTIDE SEQUENCE [LARGE SCALE GENOMIC DNA]</scope>
    <source>
        <strain evidence="3 4">NEAU-LLC</strain>
    </source>
</reference>
<evidence type="ECO:0000313" key="3">
    <source>
        <dbReference type="EMBL" id="MBD3940255.1"/>
    </source>
</evidence>
<feature type="domain" description="Wadjet protein JetD C-terminal" evidence="1">
    <location>
        <begin position="206"/>
        <end position="380"/>
    </location>
</feature>
<dbReference type="InterPro" id="IPR024534">
    <property type="entry name" value="JetD_C"/>
</dbReference>
<evidence type="ECO:0000313" key="4">
    <source>
        <dbReference type="Proteomes" id="UP000598426"/>
    </source>
</evidence>
<dbReference type="Proteomes" id="UP000598426">
    <property type="component" value="Unassembled WGS sequence"/>
</dbReference>
<sequence>MTDPSRWTGVEGVRAVVRRRWDDGSLLRAFALREEFTPIDVALRHPSAADLAEHFDAARAWVDAVVRGSRGGRAYRLQRDRIGGRISGATEVPARAVVESHDQAWELLGAAQEAQTFRRVVEASDDDEAPRAWALAHPTATIALADDWGRMLSAFRWLDAHRGSGLYLRQITARSVDTKFVERHRKPLAEMLGVSSAAPRFVRDLGLAAKPQTVRLRFDPAVFGFPSVLSEASFRVDELRTLRVRPSRALVVENEITYLSVPVPPGGVVLWGKGYDADQPASLEWLADVPVSYWGDLDTHGFGILNRVKAWLPQVESVLMDRETLLAHRERWVVEGTPTNAALSRLDAGDQAVYDDLVTDRFGPSVRLEQERIDWSWALARLG</sequence>
<dbReference type="RefSeq" id="WP_191169901.1">
    <property type="nucleotide sequence ID" value="NZ_JACXZS010000001.1"/>
</dbReference>
<evidence type="ECO:0008006" key="5">
    <source>
        <dbReference type="Google" id="ProtNLM"/>
    </source>
</evidence>
<comment type="caution">
    <text evidence="3">The sequence shown here is derived from an EMBL/GenBank/DDBJ whole genome shotgun (WGS) entry which is preliminary data.</text>
</comment>
<dbReference type="InterPro" id="IPR024537">
    <property type="entry name" value="DUF3322"/>
</dbReference>
<dbReference type="EMBL" id="JACXZS010000001">
    <property type="protein sequence ID" value="MBD3940255.1"/>
    <property type="molecule type" value="Genomic_DNA"/>
</dbReference>
<feature type="domain" description="DUF3322" evidence="2">
    <location>
        <begin position="13"/>
        <end position="192"/>
    </location>
</feature>
<proteinExistence type="predicted"/>
<keyword evidence="4" id="KW-1185">Reference proteome</keyword>
<evidence type="ECO:0000259" key="2">
    <source>
        <dbReference type="Pfam" id="PF11795"/>
    </source>
</evidence>